<feature type="region of interest" description="Disordered" evidence="1">
    <location>
        <begin position="1"/>
        <end position="50"/>
    </location>
</feature>
<organism evidence="2 3">
    <name type="scientific">Datura stramonium</name>
    <name type="common">Jimsonweed</name>
    <name type="synonym">Common thornapple</name>
    <dbReference type="NCBI Taxonomy" id="4076"/>
    <lineage>
        <taxon>Eukaryota</taxon>
        <taxon>Viridiplantae</taxon>
        <taxon>Streptophyta</taxon>
        <taxon>Embryophyta</taxon>
        <taxon>Tracheophyta</taxon>
        <taxon>Spermatophyta</taxon>
        <taxon>Magnoliopsida</taxon>
        <taxon>eudicotyledons</taxon>
        <taxon>Gunneridae</taxon>
        <taxon>Pentapetalae</taxon>
        <taxon>asterids</taxon>
        <taxon>lamiids</taxon>
        <taxon>Solanales</taxon>
        <taxon>Solanaceae</taxon>
        <taxon>Solanoideae</taxon>
        <taxon>Datureae</taxon>
        <taxon>Datura</taxon>
    </lineage>
</organism>
<evidence type="ECO:0000313" key="2">
    <source>
        <dbReference type="EMBL" id="MCD7456283.1"/>
    </source>
</evidence>
<reference evidence="2 3" key="1">
    <citation type="journal article" date="2021" name="BMC Genomics">
        <title>Datura genome reveals duplications of psychoactive alkaloid biosynthetic genes and high mutation rate following tissue culture.</title>
        <authorList>
            <person name="Rajewski A."/>
            <person name="Carter-House D."/>
            <person name="Stajich J."/>
            <person name="Litt A."/>
        </authorList>
    </citation>
    <scope>NUCLEOTIDE SEQUENCE [LARGE SCALE GENOMIC DNA]</scope>
    <source>
        <strain evidence="2">AR-01</strain>
    </source>
</reference>
<protein>
    <submittedName>
        <fullName evidence="2">Uncharacterized protein</fullName>
    </submittedName>
</protein>
<name>A0ABS8SBU2_DATST</name>
<comment type="caution">
    <text evidence="2">The sequence shown here is derived from an EMBL/GenBank/DDBJ whole genome shotgun (WGS) entry which is preliminary data.</text>
</comment>
<evidence type="ECO:0000313" key="3">
    <source>
        <dbReference type="Proteomes" id="UP000823775"/>
    </source>
</evidence>
<keyword evidence="3" id="KW-1185">Reference proteome</keyword>
<dbReference type="Proteomes" id="UP000823775">
    <property type="component" value="Unassembled WGS sequence"/>
</dbReference>
<dbReference type="EMBL" id="JACEIK010000392">
    <property type="protein sequence ID" value="MCD7456283.1"/>
    <property type="molecule type" value="Genomic_DNA"/>
</dbReference>
<accession>A0ABS8SBU2</accession>
<evidence type="ECO:0000256" key="1">
    <source>
        <dbReference type="SAM" id="MobiDB-lite"/>
    </source>
</evidence>
<gene>
    <name evidence="2" type="ORF">HAX54_031120</name>
</gene>
<sequence length="104" mass="11746">MGRRARAPSLKEIMEKEAQESRMAQQRESVYRKKEKQINPVGKDGDLVQDKTGVESGRHDVAELEAAKRGEISIATRMLQKSTGMGNHTEKQVIVKRQEGQAVW</sequence>
<proteinExistence type="predicted"/>